<name>A0A024S845_HYPJR</name>
<proteinExistence type="predicted"/>
<sequence length="126" mass="13389">MGFVKVPSPQSIPAQRTGATWGTWRCLSFMYGVSILAVSGGRTQPGSPSLVFCFRVLQVLCAVAVLITRDETVLQSLEARGHEDPVPKTPGPTSTETFLAVSGIPRLLGSMAGVGQVTLYAKPVRE</sequence>
<dbReference type="KEGG" id="trr:M419DRAFT_9386"/>
<accession>A0A024S845</accession>
<dbReference type="AlphaFoldDB" id="A0A024S845"/>
<evidence type="ECO:0000313" key="2">
    <source>
        <dbReference type="Proteomes" id="UP000024376"/>
    </source>
</evidence>
<dbReference type="HOGENOM" id="CLU_1983166_0_0_1"/>
<dbReference type="Proteomes" id="UP000024376">
    <property type="component" value="Unassembled WGS sequence"/>
</dbReference>
<gene>
    <name evidence="1" type="ORF">M419DRAFT_9386</name>
</gene>
<dbReference type="EMBL" id="KI911149">
    <property type="protein sequence ID" value="ETS01258.1"/>
    <property type="molecule type" value="Genomic_DNA"/>
</dbReference>
<reference evidence="2" key="1">
    <citation type="journal article" date="2013" name="Ind. Biotechnol.">
        <title>Comparative genomics analysis of Trichoderma reesei strains.</title>
        <authorList>
            <person name="Koike H."/>
            <person name="Aerts A."/>
            <person name="LaButti K."/>
            <person name="Grigoriev I.V."/>
            <person name="Baker S.E."/>
        </authorList>
    </citation>
    <scope>NUCLEOTIDE SEQUENCE [LARGE SCALE GENOMIC DNA]</scope>
    <source>
        <strain evidence="2">ATCC 56765 / BCRC 32924 / NRRL 11460 / Rut C-30</strain>
    </source>
</reference>
<protein>
    <submittedName>
        <fullName evidence="1">Uncharacterized protein</fullName>
    </submittedName>
</protein>
<evidence type="ECO:0000313" key="1">
    <source>
        <dbReference type="EMBL" id="ETS01258.1"/>
    </source>
</evidence>
<organism evidence="1 2">
    <name type="scientific">Hypocrea jecorina (strain ATCC 56765 / BCRC 32924 / NRRL 11460 / Rut C-30)</name>
    <name type="common">Trichoderma reesei</name>
    <dbReference type="NCBI Taxonomy" id="1344414"/>
    <lineage>
        <taxon>Eukaryota</taxon>
        <taxon>Fungi</taxon>
        <taxon>Dikarya</taxon>
        <taxon>Ascomycota</taxon>
        <taxon>Pezizomycotina</taxon>
        <taxon>Sordariomycetes</taxon>
        <taxon>Hypocreomycetidae</taxon>
        <taxon>Hypocreales</taxon>
        <taxon>Hypocreaceae</taxon>
        <taxon>Trichoderma</taxon>
    </lineage>
</organism>